<dbReference type="Proteomes" id="UP000266841">
    <property type="component" value="Unassembled WGS sequence"/>
</dbReference>
<feature type="region of interest" description="Disordered" evidence="1">
    <location>
        <begin position="62"/>
        <end position="112"/>
    </location>
</feature>
<protein>
    <submittedName>
        <fullName evidence="2">Uncharacterized protein</fullName>
    </submittedName>
</protein>
<evidence type="ECO:0000313" key="2">
    <source>
        <dbReference type="EMBL" id="EJK63522.1"/>
    </source>
</evidence>
<evidence type="ECO:0000256" key="1">
    <source>
        <dbReference type="SAM" id="MobiDB-lite"/>
    </source>
</evidence>
<gene>
    <name evidence="2" type="ORF">THAOC_15814</name>
</gene>
<comment type="caution">
    <text evidence="2">The sequence shown here is derived from an EMBL/GenBank/DDBJ whole genome shotgun (WGS) entry which is preliminary data.</text>
</comment>
<evidence type="ECO:0000313" key="3">
    <source>
        <dbReference type="Proteomes" id="UP000266841"/>
    </source>
</evidence>
<accession>K0SZ52</accession>
<name>K0SZ52_THAOC</name>
<proteinExistence type="predicted"/>
<sequence length="294" mass="32455">MGPANYSVQQANFFNISLHDKFRAKGMILIHRQKNTLSRTTSSCPTTTNYPSSAAFSALLTASDRDNSDPPPPRPSDVDNPRRCAPSRRTRSTVPRPSSVPPPTREGPFKLRPHPPVVEVAVVSQEPGQSVDVPLVVVPDRAVHRPPHVVHAPLEHERRRYGALEAEDVVGRYPAVLGVDAEGAVEARPPRSAAGEVLGETAAAVRRRASVRIDVFFFRPPVFVRACALGEKVRMMLGRGRMESFHGSFRTSEGWSRAPPRVRRVIRKLTRSTCRLRTRGRRPCTSRASSVSSP</sequence>
<dbReference type="AlphaFoldDB" id="K0SZ52"/>
<organism evidence="2 3">
    <name type="scientific">Thalassiosira oceanica</name>
    <name type="common">Marine diatom</name>
    <dbReference type="NCBI Taxonomy" id="159749"/>
    <lineage>
        <taxon>Eukaryota</taxon>
        <taxon>Sar</taxon>
        <taxon>Stramenopiles</taxon>
        <taxon>Ochrophyta</taxon>
        <taxon>Bacillariophyta</taxon>
        <taxon>Coscinodiscophyceae</taxon>
        <taxon>Thalassiosirophycidae</taxon>
        <taxon>Thalassiosirales</taxon>
        <taxon>Thalassiosiraceae</taxon>
        <taxon>Thalassiosira</taxon>
    </lineage>
</organism>
<keyword evidence="3" id="KW-1185">Reference proteome</keyword>
<reference evidence="2 3" key="1">
    <citation type="journal article" date="2012" name="Genome Biol.">
        <title>Genome and low-iron response of an oceanic diatom adapted to chronic iron limitation.</title>
        <authorList>
            <person name="Lommer M."/>
            <person name="Specht M."/>
            <person name="Roy A.S."/>
            <person name="Kraemer L."/>
            <person name="Andreson R."/>
            <person name="Gutowska M.A."/>
            <person name="Wolf J."/>
            <person name="Bergner S.V."/>
            <person name="Schilhabel M.B."/>
            <person name="Klostermeier U.C."/>
            <person name="Beiko R.G."/>
            <person name="Rosenstiel P."/>
            <person name="Hippler M."/>
            <person name="Laroche J."/>
        </authorList>
    </citation>
    <scope>NUCLEOTIDE SEQUENCE [LARGE SCALE GENOMIC DNA]</scope>
    <source>
        <strain evidence="2 3">CCMP1005</strain>
    </source>
</reference>
<dbReference type="EMBL" id="AGNL01018199">
    <property type="protein sequence ID" value="EJK63522.1"/>
    <property type="molecule type" value="Genomic_DNA"/>
</dbReference>